<dbReference type="Proteomes" id="UP000234681">
    <property type="component" value="Chromosome 3"/>
</dbReference>
<dbReference type="AlphaFoldDB" id="A6HMJ0"/>
<protein>
    <submittedName>
        <fullName evidence="1">RCG26107</fullName>
    </submittedName>
</protein>
<proteinExistence type="predicted"/>
<dbReference type="EMBL" id="CH473949">
    <property type="protein sequence ID" value="EDL79241.1"/>
    <property type="molecule type" value="Genomic_DNA"/>
</dbReference>
<evidence type="ECO:0000313" key="1">
    <source>
        <dbReference type="EMBL" id="EDL79241.1"/>
    </source>
</evidence>
<sequence>MEDMQLRKQRCEDMVDVRRLKMLQMVQLFKCEEDASQAVEWLSELLDAL</sequence>
<accession>A6HMJ0</accession>
<evidence type="ECO:0000313" key="2">
    <source>
        <dbReference type="Proteomes" id="UP000234681"/>
    </source>
</evidence>
<name>A6HMJ0_RAT</name>
<feature type="non-terminal residue" evidence="1">
    <location>
        <position position="49"/>
    </location>
</feature>
<reference evidence="2" key="1">
    <citation type="submission" date="2005-09" db="EMBL/GenBank/DDBJ databases">
        <authorList>
            <person name="Mural R.J."/>
            <person name="Li P.W."/>
            <person name="Adams M.D."/>
            <person name="Amanatides P.G."/>
            <person name="Baden-Tillson H."/>
            <person name="Barnstead M."/>
            <person name="Chin S.H."/>
            <person name="Dew I."/>
            <person name="Evans C.A."/>
            <person name="Ferriera S."/>
            <person name="Flanigan M."/>
            <person name="Fosler C."/>
            <person name="Glodek A."/>
            <person name="Gu Z."/>
            <person name="Holt R.A."/>
            <person name="Jennings D."/>
            <person name="Kraft C.L."/>
            <person name="Lu F."/>
            <person name="Nguyen T."/>
            <person name="Nusskern D.R."/>
            <person name="Pfannkoch C.M."/>
            <person name="Sitter C."/>
            <person name="Sutton G.G."/>
            <person name="Venter J.C."/>
            <person name="Wang Z."/>
            <person name="Woodage T."/>
            <person name="Zheng X.H."/>
            <person name="Zhong F."/>
        </authorList>
    </citation>
    <scope>NUCLEOTIDE SEQUENCE [LARGE SCALE GENOMIC DNA]</scope>
    <source>
        <strain>BN</strain>
        <strain evidence="2">Sprague-Dawley</strain>
    </source>
</reference>
<gene>
    <name evidence="1" type="ORF">rCG_26107</name>
</gene>
<dbReference type="PANTHER" id="PTHR46607">
    <property type="entry name" value="SEC14 DOMAIN AND SPECTRIN REPEAT-CONTAINING PROTEIN 1"/>
    <property type="match status" value="1"/>
</dbReference>
<dbReference type="PANTHER" id="PTHR46607:SF1">
    <property type="entry name" value="SEC14 DOMAIN AND SPECTRIN REPEAT-CONTAINING PROTEIN 1"/>
    <property type="match status" value="1"/>
</dbReference>
<organism evidence="1 2">
    <name type="scientific">Rattus norvegicus</name>
    <name type="common">Rat</name>
    <dbReference type="NCBI Taxonomy" id="10116"/>
    <lineage>
        <taxon>Eukaryota</taxon>
        <taxon>Metazoa</taxon>
        <taxon>Chordata</taxon>
        <taxon>Craniata</taxon>
        <taxon>Vertebrata</taxon>
        <taxon>Euteleostomi</taxon>
        <taxon>Mammalia</taxon>
        <taxon>Eutheria</taxon>
        <taxon>Euarchontoglires</taxon>
        <taxon>Glires</taxon>
        <taxon>Rodentia</taxon>
        <taxon>Myomorpha</taxon>
        <taxon>Muroidea</taxon>
        <taxon>Muridae</taxon>
        <taxon>Murinae</taxon>
        <taxon>Rattus</taxon>
    </lineage>
</organism>